<name>A0A1Y6BRG0_9BACT</name>
<keyword evidence="3" id="KW-1185">Reference proteome</keyword>
<dbReference type="PROSITE" id="PS50206">
    <property type="entry name" value="RHODANESE_3"/>
    <property type="match status" value="1"/>
</dbReference>
<dbReference type="OrthoDB" id="5298903at2"/>
<dbReference type="Gene3D" id="3.40.250.10">
    <property type="entry name" value="Rhodanese-like domain"/>
    <property type="match status" value="1"/>
</dbReference>
<dbReference type="CDD" id="cd00158">
    <property type="entry name" value="RHOD"/>
    <property type="match status" value="1"/>
</dbReference>
<accession>A0A1Y6BRG0</accession>
<dbReference type="InterPro" id="IPR001763">
    <property type="entry name" value="Rhodanese-like_dom"/>
</dbReference>
<dbReference type="InterPro" id="IPR036873">
    <property type="entry name" value="Rhodanese-like_dom_sf"/>
</dbReference>
<dbReference type="GO" id="GO:0016740">
    <property type="term" value="F:transferase activity"/>
    <property type="evidence" value="ECO:0007669"/>
    <property type="project" value="UniProtKB-KW"/>
</dbReference>
<keyword evidence="2" id="KW-0808">Transferase</keyword>
<protein>
    <submittedName>
        <fullName evidence="2">Rhodanese-related sulfurtransferase</fullName>
    </submittedName>
</protein>
<dbReference type="STRING" id="1513793.SAMN06296036_10843"/>
<dbReference type="InterPro" id="IPR052367">
    <property type="entry name" value="Thiosulfate_ST/Rhodanese-like"/>
</dbReference>
<dbReference type="EMBL" id="FWZT01000008">
    <property type="protein sequence ID" value="SMF25148.1"/>
    <property type="molecule type" value="Genomic_DNA"/>
</dbReference>
<evidence type="ECO:0000313" key="3">
    <source>
        <dbReference type="Proteomes" id="UP000192907"/>
    </source>
</evidence>
<proteinExistence type="predicted"/>
<organism evidence="2 3">
    <name type="scientific">Pseudobacteriovorax antillogorgiicola</name>
    <dbReference type="NCBI Taxonomy" id="1513793"/>
    <lineage>
        <taxon>Bacteria</taxon>
        <taxon>Pseudomonadati</taxon>
        <taxon>Bdellovibrionota</taxon>
        <taxon>Oligoflexia</taxon>
        <taxon>Oligoflexales</taxon>
        <taxon>Pseudobacteriovoracaceae</taxon>
        <taxon>Pseudobacteriovorax</taxon>
    </lineage>
</organism>
<dbReference type="SUPFAM" id="SSF52821">
    <property type="entry name" value="Rhodanese/Cell cycle control phosphatase"/>
    <property type="match status" value="1"/>
</dbReference>
<dbReference type="PANTHER" id="PTHR45431">
    <property type="entry name" value="RHODANESE-LIKE DOMAIN-CONTAINING PROTEIN 15, CHLOROPLASTIC"/>
    <property type="match status" value="1"/>
</dbReference>
<dbReference type="Proteomes" id="UP000192907">
    <property type="component" value="Unassembled WGS sequence"/>
</dbReference>
<sequence>MDTIEPKQLFQKLEQGDAKHLLDVRSPEEFAEVHAKDAINLPLDQVNIDSLRDALPQLGDEDRIYVICRSGQRSMMACQMLENAGLTNTLVNVEGGTMKWVADDLPQGN</sequence>
<dbReference type="RefSeq" id="WP_132319049.1">
    <property type="nucleotide sequence ID" value="NZ_FWZT01000008.1"/>
</dbReference>
<dbReference type="PANTHER" id="PTHR45431:SF3">
    <property type="entry name" value="RHODANESE-LIKE DOMAIN-CONTAINING PROTEIN 15, CHLOROPLASTIC"/>
    <property type="match status" value="1"/>
</dbReference>
<evidence type="ECO:0000313" key="2">
    <source>
        <dbReference type="EMBL" id="SMF25148.1"/>
    </source>
</evidence>
<dbReference type="Pfam" id="PF00581">
    <property type="entry name" value="Rhodanese"/>
    <property type="match status" value="1"/>
</dbReference>
<reference evidence="3" key="1">
    <citation type="submission" date="2017-04" db="EMBL/GenBank/DDBJ databases">
        <authorList>
            <person name="Varghese N."/>
            <person name="Submissions S."/>
        </authorList>
    </citation>
    <scope>NUCLEOTIDE SEQUENCE [LARGE SCALE GENOMIC DNA]</scope>
    <source>
        <strain evidence="3">RKEM611</strain>
    </source>
</reference>
<evidence type="ECO:0000259" key="1">
    <source>
        <dbReference type="PROSITE" id="PS50206"/>
    </source>
</evidence>
<feature type="domain" description="Rhodanese" evidence="1">
    <location>
        <begin position="15"/>
        <end position="109"/>
    </location>
</feature>
<dbReference type="AlphaFoldDB" id="A0A1Y6BRG0"/>
<gene>
    <name evidence="2" type="ORF">SAMN06296036_10843</name>
</gene>
<dbReference type="SMART" id="SM00450">
    <property type="entry name" value="RHOD"/>
    <property type="match status" value="1"/>
</dbReference>